<name>A0A221K2Y8_9RHOB</name>
<gene>
    <name evidence="1" type="ORF">SULPSESMR1_02548</name>
</gene>
<dbReference type="Proteomes" id="UP000199754">
    <property type="component" value="Chromosome"/>
</dbReference>
<reference evidence="1 2" key="1">
    <citation type="submission" date="2017-07" db="EMBL/GenBank/DDBJ databases">
        <title>Genome Sequence of Sulfitobacter pseudonitzschiae Strain SMR1 Isolated from a culture of the Diatom Skeletonema marinoi.</title>
        <authorList>
            <person name="Topel M."/>
            <person name="Pinder M.I.M."/>
            <person name="Johansson O.N."/>
            <person name="Kourtchenko O."/>
            <person name="Godhe A."/>
            <person name="Clarke A.K."/>
        </authorList>
    </citation>
    <scope>NUCLEOTIDE SEQUENCE [LARGE SCALE GENOMIC DNA]</scope>
    <source>
        <strain evidence="1 2">SMR1</strain>
    </source>
</reference>
<dbReference type="AlphaFoldDB" id="A0A221K2Y8"/>
<sequence>MATGFTTASPISSTLRYVAAQKKKTTTISQQNPEFTRKIAGKHGFSGNAFTPIIGTYAPSGAMSRT</sequence>
<dbReference type="KEGG" id="spse:SULPSESMR1_02548"/>
<protein>
    <submittedName>
        <fullName evidence="1">Uncharacterized protein</fullName>
    </submittedName>
</protein>
<organism evidence="1 2">
    <name type="scientific">Pseudosulfitobacter pseudonitzschiae</name>
    <dbReference type="NCBI Taxonomy" id="1402135"/>
    <lineage>
        <taxon>Bacteria</taxon>
        <taxon>Pseudomonadati</taxon>
        <taxon>Pseudomonadota</taxon>
        <taxon>Alphaproteobacteria</taxon>
        <taxon>Rhodobacterales</taxon>
        <taxon>Roseobacteraceae</taxon>
        <taxon>Pseudosulfitobacter</taxon>
    </lineage>
</organism>
<keyword evidence="2" id="KW-1185">Reference proteome</keyword>
<evidence type="ECO:0000313" key="1">
    <source>
        <dbReference type="EMBL" id="ASM73345.1"/>
    </source>
</evidence>
<dbReference type="EMBL" id="CP022415">
    <property type="protein sequence ID" value="ASM73345.1"/>
    <property type="molecule type" value="Genomic_DNA"/>
</dbReference>
<accession>A0A221K2Y8</accession>
<proteinExistence type="predicted"/>
<evidence type="ECO:0000313" key="2">
    <source>
        <dbReference type="Proteomes" id="UP000199754"/>
    </source>
</evidence>